<evidence type="ECO:0008006" key="3">
    <source>
        <dbReference type="Google" id="ProtNLM"/>
    </source>
</evidence>
<reference evidence="1 2" key="1">
    <citation type="submission" date="2018-04" db="EMBL/GenBank/DDBJ databases">
        <title>Genomic Encyclopedia of Archaeal and Bacterial Type Strains, Phase II (KMG-II): from individual species to whole genera.</title>
        <authorList>
            <person name="Goeker M."/>
        </authorList>
    </citation>
    <scope>NUCLEOTIDE SEQUENCE [LARGE SCALE GENOMIC DNA]</scope>
    <source>
        <strain evidence="1 2">DSM 100162</strain>
    </source>
</reference>
<dbReference type="Proteomes" id="UP000244225">
    <property type="component" value="Unassembled WGS sequence"/>
</dbReference>
<organism evidence="1 2">
    <name type="scientific">Pontibacter mucosus</name>
    <dbReference type="NCBI Taxonomy" id="1649266"/>
    <lineage>
        <taxon>Bacteria</taxon>
        <taxon>Pseudomonadati</taxon>
        <taxon>Bacteroidota</taxon>
        <taxon>Cytophagia</taxon>
        <taxon>Cytophagales</taxon>
        <taxon>Hymenobacteraceae</taxon>
        <taxon>Pontibacter</taxon>
    </lineage>
</organism>
<dbReference type="RefSeq" id="WP_108213654.1">
    <property type="nucleotide sequence ID" value="NZ_QBKI01000013.1"/>
</dbReference>
<evidence type="ECO:0000313" key="2">
    <source>
        <dbReference type="Proteomes" id="UP000244225"/>
    </source>
</evidence>
<protein>
    <recommendedName>
        <fullName evidence="3">Copper chaperone CopZ</fullName>
    </recommendedName>
</protein>
<proteinExistence type="predicted"/>
<evidence type="ECO:0000313" key="1">
    <source>
        <dbReference type="EMBL" id="PTX13128.1"/>
    </source>
</evidence>
<gene>
    <name evidence="1" type="ORF">C8N40_11350</name>
</gene>
<dbReference type="EMBL" id="QBKI01000013">
    <property type="protein sequence ID" value="PTX13128.1"/>
    <property type="molecule type" value="Genomic_DNA"/>
</dbReference>
<keyword evidence="2" id="KW-1185">Reference proteome</keyword>
<accession>A0A2T5Y9S3</accession>
<comment type="caution">
    <text evidence="1">The sequence shown here is derived from an EMBL/GenBank/DDBJ whole genome shotgun (WGS) entry which is preliminary data.</text>
</comment>
<sequence>MELLKFRTNVADQEALTKVAHYLNKEEKISKWNLDTESTDKVLSVSGTELNPQVIENAVEQAGYKAELIRIMGISGGDL</sequence>
<dbReference type="AlphaFoldDB" id="A0A2T5Y9S3"/>
<dbReference type="OrthoDB" id="677920at2"/>
<name>A0A2T5Y9S3_9BACT</name>